<keyword evidence="2" id="KW-0812">Transmembrane</keyword>
<protein>
    <submittedName>
        <fullName evidence="3">Uncharacterized protein</fullName>
    </submittedName>
</protein>
<evidence type="ECO:0000256" key="1">
    <source>
        <dbReference type="SAM" id="MobiDB-lite"/>
    </source>
</evidence>
<evidence type="ECO:0000313" key="3">
    <source>
        <dbReference type="EMBL" id="GLC60059.1"/>
    </source>
</evidence>
<dbReference type="OrthoDB" id="10379697at2759"/>
<comment type="caution">
    <text evidence="3">The sequence shown here is derived from an EMBL/GenBank/DDBJ whole genome shotgun (WGS) entry which is preliminary data.</text>
</comment>
<evidence type="ECO:0000313" key="4">
    <source>
        <dbReference type="Proteomes" id="UP001165080"/>
    </source>
</evidence>
<proteinExistence type="predicted"/>
<feature type="region of interest" description="Disordered" evidence="1">
    <location>
        <begin position="40"/>
        <end position="104"/>
    </location>
</feature>
<reference evidence="3 4" key="1">
    <citation type="journal article" date="2023" name="Commun. Biol.">
        <title>Reorganization of the ancestral sex-determining regions during the evolution of trioecy in Pleodorina starrii.</title>
        <authorList>
            <person name="Takahashi K."/>
            <person name="Suzuki S."/>
            <person name="Kawai-Toyooka H."/>
            <person name="Yamamoto K."/>
            <person name="Hamaji T."/>
            <person name="Ootsuki R."/>
            <person name="Yamaguchi H."/>
            <person name="Kawachi M."/>
            <person name="Higashiyama T."/>
            <person name="Nozaki H."/>
        </authorList>
    </citation>
    <scope>NUCLEOTIDE SEQUENCE [LARGE SCALE GENOMIC DNA]</scope>
    <source>
        <strain evidence="3 4">NIES-4479</strain>
    </source>
</reference>
<organism evidence="3 4">
    <name type="scientific">Pleodorina starrii</name>
    <dbReference type="NCBI Taxonomy" id="330485"/>
    <lineage>
        <taxon>Eukaryota</taxon>
        <taxon>Viridiplantae</taxon>
        <taxon>Chlorophyta</taxon>
        <taxon>core chlorophytes</taxon>
        <taxon>Chlorophyceae</taxon>
        <taxon>CS clade</taxon>
        <taxon>Chlamydomonadales</taxon>
        <taxon>Volvocaceae</taxon>
        <taxon>Pleodorina</taxon>
    </lineage>
</organism>
<sequence length="104" mass="11253">MIDEVSISFWDKTWLVSIGICAYTVSIALIACSHRWHRPCAAEDDGEGGQVLAQPQPQPEPQPQAQSEPQAQAQPAPKFPRQAPNAVRRAREAAPNVAVAAAKK</sequence>
<gene>
    <name evidence="3" type="primary">PLEST005760</name>
    <name evidence="3" type="ORF">PLESTB_001568800</name>
</gene>
<feature type="transmembrane region" description="Helical" evidence="2">
    <location>
        <begin position="14"/>
        <end position="32"/>
    </location>
</feature>
<dbReference type="Proteomes" id="UP001165080">
    <property type="component" value="Unassembled WGS sequence"/>
</dbReference>
<keyword evidence="4" id="KW-1185">Reference proteome</keyword>
<feature type="compositionally biased region" description="Low complexity" evidence="1">
    <location>
        <begin position="63"/>
        <end position="104"/>
    </location>
</feature>
<keyword evidence="2" id="KW-0472">Membrane</keyword>
<evidence type="ECO:0000256" key="2">
    <source>
        <dbReference type="SAM" id="Phobius"/>
    </source>
</evidence>
<dbReference type="AlphaFoldDB" id="A0A9W6F8B0"/>
<keyword evidence="2" id="KW-1133">Transmembrane helix</keyword>
<accession>A0A9W6F8B0</accession>
<name>A0A9W6F8B0_9CHLO</name>
<dbReference type="EMBL" id="BRXU01000031">
    <property type="protein sequence ID" value="GLC60059.1"/>
    <property type="molecule type" value="Genomic_DNA"/>
</dbReference>